<dbReference type="WBParaSite" id="NBR_0000781201-mRNA-1">
    <property type="protein sequence ID" value="NBR_0000781201-mRNA-1"/>
    <property type="gene ID" value="NBR_0000781201"/>
</dbReference>
<feature type="transmembrane region" description="Helical" evidence="12">
    <location>
        <begin position="420"/>
        <end position="438"/>
    </location>
</feature>
<dbReference type="Gene3D" id="1.20.1560.10">
    <property type="entry name" value="ABC transporter type 1, transmembrane domain"/>
    <property type="match status" value="1"/>
</dbReference>
<dbReference type="FunFam" id="1.20.1560.10:FF:000087">
    <property type="entry name" value="p-GlycoProtein related"/>
    <property type="match status" value="1"/>
</dbReference>
<dbReference type="Proteomes" id="UP000271162">
    <property type="component" value="Unassembled WGS sequence"/>
</dbReference>
<dbReference type="InterPro" id="IPR003593">
    <property type="entry name" value="AAA+_ATPase"/>
</dbReference>
<dbReference type="SMART" id="SM00382">
    <property type="entry name" value="AAA"/>
    <property type="match status" value="2"/>
</dbReference>
<dbReference type="PROSITE" id="PS00211">
    <property type="entry name" value="ABC_TRANSPORTER_1"/>
    <property type="match status" value="2"/>
</dbReference>
<feature type="transmembrane region" description="Helical" evidence="12">
    <location>
        <begin position="304"/>
        <end position="321"/>
    </location>
</feature>
<feature type="transmembrane region" description="Helical" evidence="12">
    <location>
        <begin position="798"/>
        <end position="824"/>
    </location>
</feature>
<evidence type="ECO:0000313" key="17">
    <source>
        <dbReference type="WBParaSite" id="NBR_0000781201-mRNA-1"/>
    </source>
</evidence>
<feature type="transmembrane region" description="Helical" evidence="12">
    <location>
        <begin position="381"/>
        <end position="408"/>
    </location>
</feature>
<accession>A0A158QY29</accession>
<dbReference type="SUPFAM" id="SSF52540">
    <property type="entry name" value="P-loop containing nucleoside triphosphate hydrolases"/>
    <property type="match status" value="2"/>
</dbReference>
<dbReference type="GO" id="GO:0009636">
    <property type="term" value="P:response to toxic substance"/>
    <property type="evidence" value="ECO:0007669"/>
    <property type="project" value="UniProtKB-ARBA"/>
</dbReference>
<evidence type="ECO:0000256" key="10">
    <source>
        <dbReference type="ARBA" id="ARBA00023136"/>
    </source>
</evidence>
<feature type="region of interest" description="Disordered" evidence="11">
    <location>
        <begin position="11"/>
        <end position="35"/>
    </location>
</feature>
<dbReference type="EMBL" id="UYSL01019929">
    <property type="protein sequence ID" value="VDL71402.1"/>
    <property type="molecule type" value="Genomic_DNA"/>
</dbReference>
<dbReference type="InterPro" id="IPR011527">
    <property type="entry name" value="ABC1_TM_dom"/>
</dbReference>
<evidence type="ECO:0000256" key="5">
    <source>
        <dbReference type="ARBA" id="ARBA00022737"/>
    </source>
</evidence>
<keyword evidence="4 12" id="KW-0812">Transmembrane</keyword>
<feature type="domain" description="ABC transmembrane type-1" evidence="14">
    <location>
        <begin position="158"/>
        <end position="446"/>
    </location>
</feature>
<keyword evidence="7" id="KW-0067">ATP-binding</keyword>
<feature type="transmembrane region" description="Helical" evidence="12">
    <location>
        <begin position="1034"/>
        <end position="1052"/>
    </location>
</feature>
<keyword evidence="10 12" id="KW-0472">Membrane</keyword>
<evidence type="ECO:0000259" key="14">
    <source>
        <dbReference type="PROSITE" id="PS50929"/>
    </source>
</evidence>
<gene>
    <name evidence="15" type="ORF">NBR_LOCUS7813</name>
</gene>
<feature type="transmembrane region" description="Helical" evidence="12">
    <location>
        <begin position="203"/>
        <end position="224"/>
    </location>
</feature>
<feature type="compositionally biased region" description="Basic residues" evidence="11">
    <location>
        <begin position="17"/>
        <end position="28"/>
    </location>
</feature>
<evidence type="ECO:0000256" key="3">
    <source>
        <dbReference type="ARBA" id="ARBA00022475"/>
    </source>
</evidence>
<evidence type="ECO:0000256" key="6">
    <source>
        <dbReference type="ARBA" id="ARBA00022741"/>
    </source>
</evidence>
<dbReference type="GO" id="GO:0005524">
    <property type="term" value="F:ATP binding"/>
    <property type="evidence" value="ECO:0007669"/>
    <property type="project" value="UniProtKB-KW"/>
</dbReference>
<dbReference type="Gene3D" id="3.40.50.300">
    <property type="entry name" value="P-loop containing nucleotide triphosphate hydrolases"/>
    <property type="match status" value="2"/>
</dbReference>
<keyword evidence="3" id="KW-1003">Cell membrane</keyword>
<evidence type="ECO:0000256" key="1">
    <source>
        <dbReference type="ARBA" id="ARBA00004651"/>
    </source>
</evidence>
<organism evidence="17">
    <name type="scientific">Nippostrongylus brasiliensis</name>
    <name type="common">Rat hookworm</name>
    <dbReference type="NCBI Taxonomy" id="27835"/>
    <lineage>
        <taxon>Eukaryota</taxon>
        <taxon>Metazoa</taxon>
        <taxon>Ecdysozoa</taxon>
        <taxon>Nematoda</taxon>
        <taxon>Chromadorea</taxon>
        <taxon>Rhabditida</taxon>
        <taxon>Rhabditina</taxon>
        <taxon>Rhabditomorpha</taxon>
        <taxon>Strongyloidea</taxon>
        <taxon>Heligmosomidae</taxon>
        <taxon>Nippostrongylus</taxon>
    </lineage>
</organism>
<dbReference type="CDD" id="cd03249">
    <property type="entry name" value="ABC_MTABC3_MDL1_MDL2"/>
    <property type="match status" value="2"/>
</dbReference>
<dbReference type="FunFam" id="1.20.1560.10:FF:000090">
    <property type="entry name" value="p-GlycoProtein related"/>
    <property type="match status" value="1"/>
</dbReference>
<evidence type="ECO:0000313" key="16">
    <source>
        <dbReference type="Proteomes" id="UP000271162"/>
    </source>
</evidence>
<dbReference type="GO" id="GO:0005886">
    <property type="term" value="C:plasma membrane"/>
    <property type="evidence" value="ECO:0007669"/>
    <property type="project" value="UniProtKB-SubCell"/>
</dbReference>
<feature type="domain" description="ABC transmembrane type-1" evidence="14">
    <location>
        <begin position="800"/>
        <end position="1087"/>
    </location>
</feature>
<dbReference type="CDD" id="cd18578">
    <property type="entry name" value="ABC_6TM_Pgp_ABCB1_D2_like"/>
    <property type="match status" value="1"/>
</dbReference>
<evidence type="ECO:0000256" key="12">
    <source>
        <dbReference type="SAM" id="Phobius"/>
    </source>
</evidence>
<feature type="transmembrane region" description="Helical" evidence="12">
    <location>
        <begin position="947"/>
        <end position="964"/>
    </location>
</feature>
<dbReference type="GO" id="GO:0090374">
    <property type="term" value="P:oligopeptide export from mitochondrion"/>
    <property type="evidence" value="ECO:0007669"/>
    <property type="project" value="TreeGrafter"/>
</dbReference>
<keyword evidence="16" id="KW-1185">Reference proteome</keyword>
<reference evidence="17" key="1">
    <citation type="submission" date="2016-04" db="UniProtKB">
        <authorList>
            <consortium name="WormBaseParasite"/>
        </authorList>
    </citation>
    <scope>IDENTIFICATION</scope>
</reference>
<evidence type="ECO:0000256" key="9">
    <source>
        <dbReference type="ARBA" id="ARBA00022989"/>
    </source>
</evidence>
<dbReference type="InterPro" id="IPR003439">
    <property type="entry name" value="ABC_transporter-like_ATP-bd"/>
</dbReference>
<dbReference type="InterPro" id="IPR039421">
    <property type="entry name" value="Type_1_exporter"/>
</dbReference>
<evidence type="ECO:0000256" key="7">
    <source>
        <dbReference type="ARBA" id="ARBA00022840"/>
    </source>
</evidence>
<evidence type="ECO:0000313" key="15">
    <source>
        <dbReference type="EMBL" id="VDL71402.1"/>
    </source>
</evidence>
<dbReference type="STRING" id="27835.A0A158QY29"/>
<feature type="transmembrane region" description="Helical" evidence="12">
    <location>
        <begin position="278"/>
        <end position="298"/>
    </location>
</feature>
<dbReference type="Pfam" id="PF00005">
    <property type="entry name" value="ABC_tran"/>
    <property type="match status" value="2"/>
</dbReference>
<feature type="domain" description="ABC transporter" evidence="13">
    <location>
        <begin position="481"/>
        <end position="717"/>
    </location>
</feature>
<feature type="transmembrane region" description="Helical" evidence="12">
    <location>
        <begin position="924"/>
        <end position="941"/>
    </location>
</feature>
<keyword evidence="8" id="KW-1278">Translocase</keyword>
<feature type="transmembrane region" description="Helical" evidence="12">
    <location>
        <begin position="1064"/>
        <end position="1082"/>
    </location>
</feature>
<keyword evidence="5" id="KW-0677">Repeat</keyword>
<dbReference type="GO" id="GO:0005743">
    <property type="term" value="C:mitochondrial inner membrane"/>
    <property type="evidence" value="ECO:0007669"/>
    <property type="project" value="TreeGrafter"/>
</dbReference>
<dbReference type="GO" id="GO:0015421">
    <property type="term" value="F:ABC-type oligopeptide transporter activity"/>
    <property type="evidence" value="ECO:0007669"/>
    <property type="project" value="TreeGrafter"/>
</dbReference>
<keyword evidence="9 12" id="KW-1133">Transmembrane helix</keyword>
<comment type="similarity">
    <text evidence="2">Belongs to the ABC transporter superfamily. ABCB family. Multidrug resistance exporter (TC 3.A.1.201) subfamily.</text>
</comment>
<reference evidence="15 16" key="2">
    <citation type="submission" date="2018-11" db="EMBL/GenBank/DDBJ databases">
        <authorList>
            <consortium name="Pathogen Informatics"/>
        </authorList>
    </citation>
    <scope>NUCLEOTIDE SEQUENCE [LARGE SCALE GENOMIC DNA]</scope>
</reference>
<comment type="subcellular location">
    <subcellularLocation>
        <location evidence="1">Cell membrane</location>
        <topology evidence="1">Multi-pass membrane protein</topology>
    </subcellularLocation>
</comment>
<name>A0A158QY29_NIPBR</name>
<feature type="domain" description="ABC transporter" evidence="13">
    <location>
        <begin position="1120"/>
        <end position="1356"/>
    </location>
</feature>
<dbReference type="PROSITE" id="PS50893">
    <property type="entry name" value="ABC_TRANSPORTER_2"/>
    <property type="match status" value="2"/>
</dbReference>
<evidence type="ECO:0000256" key="4">
    <source>
        <dbReference type="ARBA" id="ARBA00022692"/>
    </source>
</evidence>
<dbReference type="PANTHER" id="PTHR43394:SF27">
    <property type="entry name" value="ATP-DEPENDENT TRANSLOCASE ABCB1-LIKE"/>
    <property type="match status" value="1"/>
</dbReference>
<keyword evidence="6" id="KW-0547">Nucleotide-binding</keyword>
<dbReference type="InterPro" id="IPR017871">
    <property type="entry name" value="ABC_transporter-like_CS"/>
</dbReference>
<dbReference type="Pfam" id="PF00664">
    <property type="entry name" value="ABC_membrane"/>
    <property type="match status" value="2"/>
</dbReference>
<evidence type="ECO:0000256" key="8">
    <source>
        <dbReference type="ARBA" id="ARBA00022967"/>
    </source>
</evidence>
<feature type="transmembrane region" description="Helical" evidence="12">
    <location>
        <begin position="155"/>
        <end position="177"/>
    </location>
</feature>
<dbReference type="FunFam" id="3.40.50.300:FF:001370">
    <property type="entry name" value="p-GlycoProtein related"/>
    <property type="match status" value="2"/>
</dbReference>
<dbReference type="InterPro" id="IPR027417">
    <property type="entry name" value="P-loop_NTPase"/>
</dbReference>
<dbReference type="InterPro" id="IPR036640">
    <property type="entry name" value="ABC1_TM_sf"/>
</dbReference>
<dbReference type="CDD" id="cd18577">
    <property type="entry name" value="ABC_6TM_Pgp_ABCB1_D1_like"/>
    <property type="match status" value="1"/>
</dbReference>
<evidence type="ECO:0000256" key="11">
    <source>
        <dbReference type="SAM" id="MobiDB-lite"/>
    </source>
</evidence>
<proteinExistence type="inferred from homology"/>
<dbReference type="GO" id="GO:0016887">
    <property type="term" value="F:ATP hydrolysis activity"/>
    <property type="evidence" value="ECO:0007669"/>
    <property type="project" value="InterPro"/>
</dbReference>
<feature type="transmembrane region" description="Helical" evidence="12">
    <location>
        <begin position="844"/>
        <end position="868"/>
    </location>
</feature>
<dbReference type="OMA" id="MRHRFVY"/>
<sequence length="1361" mass="151866">MYRLPRLAMEWIPPNGKRPRDRSAKKSPRQTAVERVRHPMCSTAREELSPISRPPYLNESDIVVGTGATHFYENSLRETSTSSTYFCQSEVLAMPAFASPPVDDDEDRKYTYTPSTVEKVINYLLCRGDLANQVLDVKPVSIAGLFRYATPWDNFCLFIGLVCSILSGISQPILALVSGRITNVLLVYPPNSKEFRNKAYENVYIFLGIGVFIFITNFIQFMCFHNCCTRVIAKMRHEYVRAVLRQNAGWFDRNHSGELTTKLNDSMERVREGIGDKLGLLLRGATMFVAAVVIAFIYEWRLALMMLGVAPSTCAIMSWMARKMTSTTMSELGGVGKAGSIAEESLMGVRTVQAFNGQMEMVERYATELERGKKYAIWKGFWSGFLGGLFFFVLFAFLGCGMLYGGYLLKVNIIKTPGEVFIVVMSMLLGAYFLGLISPHLMVLLNARVAAATIYQTIDRIPAIDVYSPLGRKLDKVHGRVVFENVHFRYPSRKDVKVLNGLNLVIEPGQTVALVGHSGCGKSTSVGLLTRLYEPEAGRVTLDGCNVRELNIEWLRNTVGIVQQEPCLFNDTIEGNLRMGNPHISMEQMVYVCKMANAHDFVMKLPKGYETYIGDGGVQLSGGQKQRIAIARTLARDPKVLLLDEATSALDAQSESIVQSALNNAARGRSTIVIAHRLSTVRDADKIVYFEKGEIAEQGTHEELVALKGRYYDLVKAQQFVPEADEAVEEEIDLESGFEAFVRGQSMNDSFARDSFSVEATAEDQAHALEVKRIMEEDGEITAGFYDIYRNAQGNYHWMALGVITAMFRGLELPSLALIFGYVFQAFTYTPWGARMMHQLAMAVIIFGSVGLGVMIFQLLSSVFFAIVSENLGMRFRVETFKNLLYQDASYFDNPAHTPGKLITRLATDAPNVKAVIDGRALQVVYAVTAIVACLVIGYVYCWQVTLLGMGMLFLLATTMIWLARTIMVRNIELVKNDEAGRIAIETIENVRTIQLLTRMSEFYKRYEEASKFQKRSELTKGIFEGINFTISQSFTYIMLCVTYAVGIHIIYTEQKTSDAVFRSIIAMLLGSVAVMNSSSYFPEFVKARTAAGLLFSMIYRKPKTGDAEAGEKVTIRGNILFDDVKFSYPQRPLQPVMRGLQFSAQRGQTVALVGPSGSGKSTIISMLERFYDATHGHVRFDGTDVKTMSLNHLRTQMALVGQEPRLFSGTIKQNICFGLEEVSMEQIDRALELANAKRFLGNLPAGIETEVGEKGTQLSGGQKQRIAIARALVRDPKILLLDEATSALDSESERAVQEALDQAREGRTCITIAHRLSSIQNADVIVYIENGKVRESGSHSQLIQRRGRYYELIKKQDLAT</sequence>
<evidence type="ECO:0000256" key="2">
    <source>
        <dbReference type="ARBA" id="ARBA00007577"/>
    </source>
</evidence>
<protein>
    <submittedName>
        <fullName evidence="17">ABC transmembrane type-1 domain-containing protein</fullName>
    </submittedName>
</protein>
<evidence type="ECO:0000259" key="13">
    <source>
        <dbReference type="PROSITE" id="PS50893"/>
    </source>
</evidence>
<dbReference type="SUPFAM" id="SSF90123">
    <property type="entry name" value="ABC transporter transmembrane region"/>
    <property type="match status" value="2"/>
</dbReference>
<dbReference type="PANTHER" id="PTHR43394">
    <property type="entry name" value="ATP-DEPENDENT PERMEASE MDL1, MITOCHONDRIAL"/>
    <property type="match status" value="1"/>
</dbReference>
<dbReference type="PROSITE" id="PS50929">
    <property type="entry name" value="ABC_TM1F"/>
    <property type="match status" value="2"/>
</dbReference>